<organism evidence="1 2">
    <name type="scientific">Demequina litoralis</name>
    <dbReference type="NCBI Taxonomy" id="3051660"/>
    <lineage>
        <taxon>Bacteria</taxon>
        <taxon>Bacillati</taxon>
        <taxon>Actinomycetota</taxon>
        <taxon>Actinomycetes</taxon>
        <taxon>Micrococcales</taxon>
        <taxon>Demequinaceae</taxon>
        <taxon>Demequina</taxon>
    </lineage>
</organism>
<gene>
    <name evidence="1" type="ORF">QQX09_10420</name>
</gene>
<comment type="caution">
    <text evidence="1">The sequence shown here is derived from an EMBL/GenBank/DDBJ whole genome shotgun (WGS) entry which is preliminary data.</text>
</comment>
<evidence type="ECO:0000313" key="2">
    <source>
        <dbReference type="Proteomes" id="UP001172728"/>
    </source>
</evidence>
<protein>
    <recommendedName>
        <fullName evidence="3">DUF317 domain-containing protein</fullName>
    </recommendedName>
</protein>
<evidence type="ECO:0008006" key="3">
    <source>
        <dbReference type="Google" id="ProtNLM"/>
    </source>
</evidence>
<dbReference type="RefSeq" id="WP_301134332.1">
    <property type="nucleotide sequence ID" value="NZ_JAUHPW010000007.1"/>
</dbReference>
<accession>A0ABT8GC75</accession>
<dbReference type="EMBL" id="JAUHPW010000007">
    <property type="protein sequence ID" value="MDN4476269.1"/>
    <property type="molecule type" value="Genomic_DNA"/>
</dbReference>
<keyword evidence="2" id="KW-1185">Reference proteome</keyword>
<evidence type="ECO:0000313" key="1">
    <source>
        <dbReference type="EMBL" id="MDN4476269.1"/>
    </source>
</evidence>
<dbReference type="Proteomes" id="UP001172728">
    <property type="component" value="Unassembled WGS sequence"/>
</dbReference>
<sequence>MRVLRGAAVAEASRWLRGRAGAWATVGGVVGLGFEAYARILHPVPARRLSWDDPGTGMVPRVVEEREWSWAEVAAAVGGVMHPLVQWYALTGDDEVVQLDDGWEVGQTRDGWLDPRLWAALVPHLLPHPRPAGSAAPAEVTLGIWSGWGELHPGGRHVVVATRGDDAAAGVVPDLPRLSPDVVEAIARGDVADVPGFEGTGREYLMLAGRLSELADPDWGFEAGIGWWGSFREPAPQFAWPADRAWAVATEIDLDSTLVAGSRALVDAVLADPVFEAFAVGPTDPVGLDGDTVNRSGPGVG</sequence>
<proteinExistence type="predicted"/>
<name>A0ABT8GC75_9MICO</name>
<reference evidence="1" key="1">
    <citation type="submission" date="2023-06" db="EMBL/GenBank/DDBJ databases">
        <title>Sysu t00192.</title>
        <authorList>
            <person name="Gao L."/>
            <person name="Fang B.-Z."/>
            <person name="Li W.-J."/>
        </authorList>
    </citation>
    <scope>NUCLEOTIDE SEQUENCE</scope>
    <source>
        <strain evidence="1">SYSU T00192</strain>
    </source>
</reference>